<dbReference type="STRING" id="45286.A0A120K297"/>
<dbReference type="Proteomes" id="UP000243052">
    <property type="component" value="Chromosome iv"/>
</dbReference>
<proteinExistence type="predicted"/>
<dbReference type="EMBL" id="CP014244">
    <property type="protein sequence ID" value="AMD20880.1"/>
    <property type="molecule type" value="Genomic_DNA"/>
</dbReference>
<accession>A0A120K297</accession>
<sequence>MDNFSDNFDYILQLTKSLSLQCWNNRQETSKIEQLLKRLAKQSLIPYEQYIAEPTPEARKEYEKLSELTEEERLVTENYKLIYHIQQQEYLNTKLWTLITQINELLISIRTFIVEQKSVRPENESEFLQNNVISSTSKVADNRQALLLAKEHSKETLNLLLAELKVTCSEIDWERIPRESREFERLRSRLTKIEKMHNITLVPNI</sequence>
<protein>
    <submittedName>
        <fullName evidence="1">HDR138Wp</fullName>
    </submittedName>
</protein>
<evidence type="ECO:0000313" key="1">
    <source>
        <dbReference type="EMBL" id="AMD20880.1"/>
    </source>
</evidence>
<dbReference type="OrthoDB" id="4031914at2759"/>
<reference evidence="1 2" key="1">
    <citation type="submission" date="2016-01" db="EMBL/GenBank/DDBJ databases">
        <title>Genome sequence of the yeast Holleya sinecauda.</title>
        <authorList>
            <person name="Dietrich F.S."/>
        </authorList>
    </citation>
    <scope>NUCLEOTIDE SEQUENCE [LARGE SCALE GENOMIC DNA]</scope>
    <source>
        <strain evidence="1 2">ATCC 58844</strain>
    </source>
</reference>
<gene>
    <name evidence="1" type="ORF">AW171_hschr42801</name>
</gene>
<organism evidence="1 2">
    <name type="scientific">Eremothecium sinecaudum</name>
    <dbReference type="NCBI Taxonomy" id="45286"/>
    <lineage>
        <taxon>Eukaryota</taxon>
        <taxon>Fungi</taxon>
        <taxon>Dikarya</taxon>
        <taxon>Ascomycota</taxon>
        <taxon>Saccharomycotina</taxon>
        <taxon>Saccharomycetes</taxon>
        <taxon>Saccharomycetales</taxon>
        <taxon>Saccharomycetaceae</taxon>
        <taxon>Eremothecium</taxon>
    </lineage>
</organism>
<name>A0A120K297_9SACH</name>
<evidence type="ECO:0000313" key="2">
    <source>
        <dbReference type="Proteomes" id="UP000243052"/>
    </source>
</evidence>
<dbReference type="AlphaFoldDB" id="A0A120K297"/>
<dbReference type="GeneID" id="28724148"/>
<dbReference type="RefSeq" id="XP_017987876.1">
    <property type="nucleotide sequence ID" value="XM_018132387.1"/>
</dbReference>
<keyword evidence="2" id="KW-1185">Reference proteome</keyword>